<comment type="caution">
    <text evidence="2">The sequence shown here is derived from an EMBL/GenBank/DDBJ whole genome shotgun (WGS) entry which is preliminary data.</text>
</comment>
<evidence type="ECO:0000256" key="1">
    <source>
        <dbReference type="SAM" id="MobiDB-lite"/>
    </source>
</evidence>
<organism evidence="2 3">
    <name type="scientific">Batillaria attramentaria</name>
    <dbReference type="NCBI Taxonomy" id="370345"/>
    <lineage>
        <taxon>Eukaryota</taxon>
        <taxon>Metazoa</taxon>
        <taxon>Spiralia</taxon>
        <taxon>Lophotrochozoa</taxon>
        <taxon>Mollusca</taxon>
        <taxon>Gastropoda</taxon>
        <taxon>Caenogastropoda</taxon>
        <taxon>Sorbeoconcha</taxon>
        <taxon>Cerithioidea</taxon>
        <taxon>Batillariidae</taxon>
        <taxon>Batillaria</taxon>
    </lineage>
</organism>
<dbReference type="EMBL" id="JACVVK020000067">
    <property type="protein sequence ID" value="KAK7496411.1"/>
    <property type="molecule type" value="Genomic_DNA"/>
</dbReference>
<proteinExistence type="predicted"/>
<dbReference type="AlphaFoldDB" id="A0ABD0LAW5"/>
<reference evidence="2 3" key="1">
    <citation type="journal article" date="2023" name="Sci. Data">
        <title>Genome assembly of the Korean intertidal mud-creeper Batillaria attramentaria.</title>
        <authorList>
            <person name="Patra A.K."/>
            <person name="Ho P.T."/>
            <person name="Jun S."/>
            <person name="Lee S.J."/>
            <person name="Kim Y."/>
            <person name="Won Y.J."/>
        </authorList>
    </citation>
    <scope>NUCLEOTIDE SEQUENCE [LARGE SCALE GENOMIC DNA]</scope>
    <source>
        <strain evidence="2">Wonlab-2016</strain>
    </source>
</reference>
<protein>
    <submittedName>
        <fullName evidence="2">Uncharacterized protein</fullName>
    </submittedName>
</protein>
<evidence type="ECO:0000313" key="2">
    <source>
        <dbReference type="EMBL" id="KAK7496411.1"/>
    </source>
</evidence>
<keyword evidence="3" id="KW-1185">Reference proteome</keyword>
<feature type="compositionally biased region" description="Polar residues" evidence="1">
    <location>
        <begin position="8"/>
        <end position="18"/>
    </location>
</feature>
<feature type="region of interest" description="Disordered" evidence="1">
    <location>
        <begin position="1"/>
        <end position="25"/>
    </location>
</feature>
<feature type="region of interest" description="Disordered" evidence="1">
    <location>
        <begin position="74"/>
        <end position="96"/>
    </location>
</feature>
<name>A0ABD0LAW5_9CAEN</name>
<accession>A0ABD0LAW5</accession>
<gene>
    <name evidence="2" type="ORF">BaRGS_00012333</name>
</gene>
<evidence type="ECO:0000313" key="3">
    <source>
        <dbReference type="Proteomes" id="UP001519460"/>
    </source>
</evidence>
<dbReference type="Proteomes" id="UP001519460">
    <property type="component" value="Unassembled WGS sequence"/>
</dbReference>
<sequence>MRPCPPSSILSVTEQYSTPRPCPKPNTLSLCCQWARMSDWKTNGSCSVIRGAASAMRKEPNHVSSMEIMVTITSQKQEPSGQLPLTNTLTKPQSRQ</sequence>